<dbReference type="EMBL" id="VWSJ01000011">
    <property type="protein sequence ID" value="MSN96369.1"/>
    <property type="molecule type" value="Genomic_DNA"/>
</dbReference>
<dbReference type="Proteomes" id="UP000476338">
    <property type="component" value="Unassembled WGS sequence"/>
</dbReference>
<organism evidence="2 3">
    <name type="scientific">Campylobacter portucalensis</name>
    <dbReference type="NCBI Taxonomy" id="2608384"/>
    <lineage>
        <taxon>Bacteria</taxon>
        <taxon>Pseudomonadati</taxon>
        <taxon>Campylobacterota</taxon>
        <taxon>Epsilonproteobacteria</taxon>
        <taxon>Campylobacterales</taxon>
        <taxon>Campylobacteraceae</taxon>
        <taxon>Campylobacter</taxon>
    </lineage>
</organism>
<dbReference type="AlphaFoldDB" id="A0A6L5WH48"/>
<reference evidence="2 3" key="1">
    <citation type="submission" date="2019-09" db="EMBL/GenBank/DDBJ databases">
        <authorList>
            <person name="Silva M."/>
            <person name="Pereira G."/>
            <person name="Lopes-Da-Costa L."/>
            <person name="Silva E."/>
        </authorList>
    </citation>
    <scope>NUCLEOTIDE SEQUENCE [LARGE SCALE GENOMIC DNA]</scope>
    <source>
        <strain evidence="2 3">FMV-PI01</strain>
    </source>
</reference>
<proteinExistence type="inferred from homology"/>
<name>A0A6L5WH48_9BACT</name>
<evidence type="ECO:0000313" key="2">
    <source>
        <dbReference type="EMBL" id="MSN96369.1"/>
    </source>
</evidence>
<protein>
    <recommendedName>
        <fullName evidence="1">UPF0763 protein F1B92_04070</fullName>
    </recommendedName>
</protein>
<sequence length="155" mass="18134">MGDEYKIYENEIEQITQILGSIKSTKQRTVFDIIDNDNTKTLILKSGSWKSKEPWFGVDKDSNLHTMVCVKTLNDFIESYRNLAKENFELRLEKIIMKYLPVDFGDVWSVCLNKIGEILKQNPNLQILNIDLNQLVKKIKQDYPNLFVNLDTIME</sequence>
<reference evidence="2 3" key="2">
    <citation type="submission" date="2020-03" db="EMBL/GenBank/DDBJ databases">
        <title>Campylobacter portucalensis sp. nov., a new species of Campylobacter isolated from the reproductive tract of bulls.</title>
        <authorList>
            <person name="Silva M.F."/>
            <person name="Pereira G."/>
            <person name="Carneiro C."/>
            <person name="Hemphill A."/>
            <person name="Mateus L."/>
            <person name="Lopes-Da-Costa L."/>
            <person name="Silva E."/>
        </authorList>
    </citation>
    <scope>NUCLEOTIDE SEQUENCE [LARGE SCALE GENOMIC DNA]</scope>
    <source>
        <strain evidence="2 3">FMV-PI01</strain>
    </source>
</reference>
<dbReference type="HAMAP" id="MF_02110">
    <property type="entry name" value="UPF0763"/>
    <property type="match status" value="1"/>
</dbReference>
<dbReference type="InterPro" id="IPR019724">
    <property type="entry name" value="UPF0763"/>
</dbReference>
<evidence type="ECO:0000313" key="3">
    <source>
        <dbReference type="Proteomes" id="UP000476338"/>
    </source>
</evidence>
<gene>
    <name evidence="2" type="ORF">F1B92_04070</name>
</gene>
<accession>A0A6L5WH48</accession>
<dbReference type="Pfam" id="PF10788">
    <property type="entry name" value="DUF2603"/>
    <property type="match status" value="1"/>
</dbReference>
<comment type="caution">
    <text evidence="2">The sequence shown here is derived from an EMBL/GenBank/DDBJ whole genome shotgun (WGS) entry which is preliminary data.</text>
</comment>
<evidence type="ECO:0000256" key="1">
    <source>
        <dbReference type="HAMAP-Rule" id="MF_02110"/>
    </source>
</evidence>
<comment type="similarity">
    <text evidence="1">Belongs to the UPF0763 family.</text>
</comment>
<dbReference type="RefSeq" id="WP_154570635.1">
    <property type="nucleotide sequence ID" value="NZ_VWSJ01000011.1"/>
</dbReference>
<keyword evidence="3" id="KW-1185">Reference proteome</keyword>